<organism evidence="1 2">
    <name type="scientific">Paraflavitalea soli</name>
    <dbReference type="NCBI Taxonomy" id="2315862"/>
    <lineage>
        <taxon>Bacteria</taxon>
        <taxon>Pseudomonadati</taxon>
        <taxon>Bacteroidota</taxon>
        <taxon>Chitinophagia</taxon>
        <taxon>Chitinophagales</taxon>
        <taxon>Chitinophagaceae</taxon>
        <taxon>Paraflavitalea</taxon>
    </lineage>
</organism>
<dbReference type="AlphaFoldDB" id="A0A3B7MWI2"/>
<name>A0A3B7MWI2_9BACT</name>
<proteinExistence type="predicted"/>
<dbReference type="EMBL" id="CP032157">
    <property type="protein sequence ID" value="AXY78864.1"/>
    <property type="molecule type" value="Genomic_DNA"/>
</dbReference>
<keyword evidence="2" id="KW-1185">Reference proteome</keyword>
<reference evidence="1 2" key="1">
    <citation type="submission" date="2018-09" db="EMBL/GenBank/DDBJ databases">
        <title>Genome sequencing of strain 6GH32-13.</title>
        <authorList>
            <person name="Weon H.-Y."/>
            <person name="Heo J."/>
            <person name="Kwon S.-W."/>
        </authorList>
    </citation>
    <scope>NUCLEOTIDE SEQUENCE [LARGE SCALE GENOMIC DNA]</scope>
    <source>
        <strain evidence="1 2">5GH32-13</strain>
    </source>
</reference>
<evidence type="ECO:0000313" key="1">
    <source>
        <dbReference type="EMBL" id="AXY78864.1"/>
    </source>
</evidence>
<gene>
    <name evidence="1" type="ORF">D3H65_32365</name>
</gene>
<protein>
    <submittedName>
        <fullName evidence="1">Uncharacterized protein</fullName>
    </submittedName>
</protein>
<dbReference type="KEGG" id="pseg:D3H65_32365"/>
<accession>A0A3B7MWI2</accession>
<sequence length="165" mass="18863">MRPQDIVILLKIIAKEGDNWHNKNLSEELFISASEVSESLRRSGIAGLIDMEKKKKVFRQSLMEFLQHGIRFVFPVLPGTLVNGIPTAHSHPFMRTHFSSESDYVWPDSRGYDRGLSIEPLYKNQVKAAKLDANLYQMLALVDVIRVGRVRETLVAVEELKKMIL</sequence>
<dbReference type="OrthoDB" id="194359at2"/>
<evidence type="ECO:0000313" key="2">
    <source>
        <dbReference type="Proteomes" id="UP000263900"/>
    </source>
</evidence>
<dbReference type="Proteomes" id="UP000263900">
    <property type="component" value="Chromosome"/>
</dbReference>